<comment type="caution">
    <text evidence="3">The sequence shown here is derived from an EMBL/GenBank/DDBJ whole genome shotgun (WGS) entry which is preliminary data.</text>
</comment>
<dbReference type="Pfam" id="PF14362">
    <property type="entry name" value="DUF4407"/>
    <property type="match status" value="1"/>
</dbReference>
<name>A0A317T596_9CHLB</name>
<feature type="coiled-coil region" evidence="1">
    <location>
        <begin position="154"/>
        <end position="185"/>
    </location>
</feature>
<gene>
    <name evidence="3" type="ORF">CR164_09290</name>
</gene>
<evidence type="ECO:0000256" key="2">
    <source>
        <dbReference type="SAM" id="Phobius"/>
    </source>
</evidence>
<keyword evidence="2" id="KW-0472">Membrane</keyword>
<dbReference type="RefSeq" id="WP_110023822.1">
    <property type="nucleotide sequence ID" value="NZ_PDNZ01000006.1"/>
</dbReference>
<feature type="transmembrane region" description="Helical" evidence="2">
    <location>
        <begin position="100"/>
        <end position="118"/>
    </location>
</feature>
<accession>A0A317T596</accession>
<dbReference type="OrthoDB" id="594406at2"/>
<keyword evidence="4" id="KW-1185">Reference proteome</keyword>
<feature type="transmembrane region" description="Helical" evidence="2">
    <location>
        <begin position="29"/>
        <end position="52"/>
    </location>
</feature>
<dbReference type="EMBL" id="PDNZ01000006">
    <property type="protein sequence ID" value="PWW81705.1"/>
    <property type="molecule type" value="Genomic_DNA"/>
</dbReference>
<reference evidence="4" key="1">
    <citation type="submission" date="2017-10" db="EMBL/GenBank/DDBJ databases">
        <authorList>
            <person name="Gaisin V.A."/>
            <person name="Rysina M.S."/>
            <person name="Grouzdev D.S."/>
        </authorList>
    </citation>
    <scope>NUCLEOTIDE SEQUENCE [LARGE SCALE GENOMIC DNA]</scope>
    <source>
        <strain evidence="4">V1</strain>
    </source>
</reference>
<keyword evidence="1" id="KW-0175">Coiled coil</keyword>
<protein>
    <recommendedName>
        <fullName evidence="5">DUF4407 domain-containing protein</fullName>
    </recommendedName>
</protein>
<evidence type="ECO:0000256" key="1">
    <source>
        <dbReference type="SAM" id="Coils"/>
    </source>
</evidence>
<dbReference type="Proteomes" id="UP000246278">
    <property type="component" value="Unassembled WGS sequence"/>
</dbReference>
<evidence type="ECO:0008006" key="5">
    <source>
        <dbReference type="Google" id="ProtNLM"/>
    </source>
</evidence>
<evidence type="ECO:0000313" key="3">
    <source>
        <dbReference type="EMBL" id="PWW81705.1"/>
    </source>
</evidence>
<dbReference type="InterPro" id="IPR025519">
    <property type="entry name" value="DUF4407"/>
</dbReference>
<organism evidence="3 4">
    <name type="scientific">Prosthecochloris marina</name>
    <dbReference type="NCBI Taxonomy" id="2017681"/>
    <lineage>
        <taxon>Bacteria</taxon>
        <taxon>Pseudomonadati</taxon>
        <taxon>Chlorobiota</taxon>
        <taxon>Chlorobiia</taxon>
        <taxon>Chlorobiales</taxon>
        <taxon>Chlorobiaceae</taxon>
        <taxon>Prosthecochloris</taxon>
    </lineage>
</organism>
<dbReference type="AlphaFoldDB" id="A0A317T596"/>
<evidence type="ECO:0000313" key="4">
    <source>
        <dbReference type="Proteomes" id="UP000246278"/>
    </source>
</evidence>
<keyword evidence="2" id="KW-0812">Transmembrane</keyword>
<keyword evidence="2" id="KW-1133">Transmembrane helix</keyword>
<proteinExistence type="predicted"/>
<sequence>MLSIQRFFWMCAGTPIEIIERYPTEHNKFIGIGATIFFTALFAGLSGGYALYYVFAGAPFAIFFAVVFGVLWGLAIFNLDRYIVSSINKTAKGLRQFYQASPRLIFAVLIAIVIARPLELKIFDKEIKDVLKSRYLHEQQERVSRVSAAFAEKYALELGQIERLQKEYDSLSKELTRLREELKKEVFGDKTSTTSGIVGFGTYAREKQAVIDSKQEREKYLASQLVKLETYINRQKELEGINTQMMLSDSLMNAKVSYAGFADRNWALGHLTSSGNEVNNSSAHAVLFITLLFVAFECAPILVKLLSDAGPSDVDIHESEARIIRWLTATSPLSKNRFVRAYRAIGGKPGRRLTRRPLYNKRVRKAGAAGLHGGE</sequence>
<feature type="transmembrane region" description="Helical" evidence="2">
    <location>
        <begin position="58"/>
        <end position="79"/>
    </location>
</feature>